<comment type="caution">
    <text evidence="1">The sequence shown here is derived from an EMBL/GenBank/DDBJ whole genome shotgun (WGS) entry which is preliminary data.</text>
</comment>
<name>A0ABU2N9V2_9PSEU</name>
<dbReference type="RefSeq" id="WP_311555464.1">
    <property type="nucleotide sequence ID" value="NZ_JAVREJ010000004.1"/>
</dbReference>
<sequence length="159" mass="17204">MTDESLKVSTTITAPAEAVFAVLSDPVNHPAIDGTGWVTKALDTAPLTSAGQTFRMAMYHANHPDGSYEMINRVEVLDPPHAIAWEPGQDAEGDGNLQFGGWIWRYDLAPAGPGGTEVTLTYDWSAVPAHVREYIQFPPFPVEHLTNSLHHLAELAASA</sequence>
<keyword evidence="2" id="KW-1185">Reference proteome</keyword>
<dbReference type="InterPro" id="IPR019587">
    <property type="entry name" value="Polyketide_cyclase/dehydratase"/>
</dbReference>
<evidence type="ECO:0000313" key="1">
    <source>
        <dbReference type="EMBL" id="MDT0349434.1"/>
    </source>
</evidence>
<reference evidence="2" key="1">
    <citation type="submission" date="2023-07" db="EMBL/GenBank/DDBJ databases">
        <title>30 novel species of actinomycetes from the DSMZ collection.</title>
        <authorList>
            <person name="Nouioui I."/>
        </authorList>
    </citation>
    <scope>NUCLEOTIDE SEQUENCE [LARGE SCALE GENOMIC DNA]</scope>
    <source>
        <strain evidence="2">DSM 45834</strain>
    </source>
</reference>
<proteinExistence type="predicted"/>
<evidence type="ECO:0000313" key="2">
    <source>
        <dbReference type="Proteomes" id="UP001183202"/>
    </source>
</evidence>
<dbReference type="Proteomes" id="UP001183202">
    <property type="component" value="Unassembled WGS sequence"/>
</dbReference>
<dbReference type="SUPFAM" id="SSF55961">
    <property type="entry name" value="Bet v1-like"/>
    <property type="match status" value="1"/>
</dbReference>
<dbReference type="EMBL" id="JAVREJ010000004">
    <property type="protein sequence ID" value="MDT0349434.1"/>
    <property type="molecule type" value="Genomic_DNA"/>
</dbReference>
<dbReference type="Gene3D" id="3.30.530.20">
    <property type="match status" value="1"/>
</dbReference>
<dbReference type="InterPro" id="IPR023393">
    <property type="entry name" value="START-like_dom_sf"/>
</dbReference>
<gene>
    <name evidence="1" type="ORF">RM445_07820</name>
</gene>
<dbReference type="Pfam" id="PF10604">
    <property type="entry name" value="Polyketide_cyc2"/>
    <property type="match status" value="1"/>
</dbReference>
<protein>
    <submittedName>
        <fullName evidence="1">SRPBCC family protein</fullName>
    </submittedName>
</protein>
<accession>A0ABU2N9V2</accession>
<organism evidence="1 2">
    <name type="scientific">Pseudonocardia charpentierae</name>
    <dbReference type="NCBI Taxonomy" id="3075545"/>
    <lineage>
        <taxon>Bacteria</taxon>
        <taxon>Bacillati</taxon>
        <taxon>Actinomycetota</taxon>
        <taxon>Actinomycetes</taxon>
        <taxon>Pseudonocardiales</taxon>
        <taxon>Pseudonocardiaceae</taxon>
        <taxon>Pseudonocardia</taxon>
    </lineage>
</organism>